<dbReference type="Proteomes" id="UP001203512">
    <property type="component" value="Unassembled WGS sequence"/>
</dbReference>
<evidence type="ECO:0000256" key="1">
    <source>
        <dbReference type="SAM" id="SignalP"/>
    </source>
</evidence>
<proteinExistence type="predicted"/>
<dbReference type="InterPro" id="IPR028096">
    <property type="entry name" value="EfeO_Cupredoxin"/>
</dbReference>
<sequence length="108" mass="11386">MGPFQSFATAIASAALLAPAPAGATPRGHVVVIANMKFGPMPPHLKAGDTIVWINKDIIRHTATAKDQTFHVDLPPGGRGKTVVPGPGRHAFYCVYHPTMTGSLSVFK</sequence>
<dbReference type="Pfam" id="PF13473">
    <property type="entry name" value="Cupredoxin_1"/>
    <property type="match status" value="1"/>
</dbReference>
<accession>A0ABT0E1Q7</accession>
<keyword evidence="4" id="KW-1185">Reference proteome</keyword>
<gene>
    <name evidence="3" type="ORF">MU848_17045</name>
</gene>
<dbReference type="SUPFAM" id="SSF49503">
    <property type="entry name" value="Cupredoxins"/>
    <property type="match status" value="1"/>
</dbReference>
<dbReference type="EMBL" id="JALKHS010000019">
    <property type="protein sequence ID" value="MCK0533300.1"/>
    <property type="molecule type" value="Genomic_DNA"/>
</dbReference>
<comment type="caution">
    <text evidence="3">The sequence shown here is derived from an EMBL/GenBank/DDBJ whole genome shotgun (WGS) entry which is preliminary data.</text>
</comment>
<feature type="signal peptide" evidence="1">
    <location>
        <begin position="1"/>
        <end position="24"/>
    </location>
</feature>
<evidence type="ECO:0000259" key="2">
    <source>
        <dbReference type="Pfam" id="PF13473"/>
    </source>
</evidence>
<keyword evidence="1" id="KW-0732">Signal</keyword>
<feature type="chain" id="PRO_5047214330" evidence="1">
    <location>
        <begin position="25"/>
        <end position="108"/>
    </location>
</feature>
<evidence type="ECO:0000313" key="4">
    <source>
        <dbReference type="Proteomes" id="UP001203512"/>
    </source>
</evidence>
<dbReference type="RefSeq" id="WP_196225557.1">
    <property type="nucleotide sequence ID" value="NZ_JALKHS010000019.1"/>
</dbReference>
<feature type="domain" description="EfeO-type cupredoxin-like" evidence="2">
    <location>
        <begin position="9"/>
        <end position="104"/>
    </location>
</feature>
<reference evidence="3 4" key="1">
    <citation type="submission" date="2022-04" db="EMBL/GenBank/DDBJ databases">
        <authorList>
            <person name="Huq M.A."/>
        </authorList>
    </citation>
    <scope>NUCLEOTIDE SEQUENCE [LARGE SCALE GENOMIC DNA]</scope>
    <source>
        <strain evidence="3 4">MAH-33</strain>
    </source>
</reference>
<protein>
    <submittedName>
        <fullName evidence="3">Cupredoxin domain-containing protein</fullName>
    </submittedName>
</protein>
<dbReference type="Gene3D" id="2.60.40.420">
    <property type="entry name" value="Cupredoxins - blue copper proteins"/>
    <property type="match status" value="1"/>
</dbReference>
<evidence type="ECO:0000313" key="3">
    <source>
        <dbReference type="EMBL" id="MCK0533300.1"/>
    </source>
</evidence>
<dbReference type="InterPro" id="IPR008972">
    <property type="entry name" value="Cupredoxin"/>
</dbReference>
<organism evidence="3 4">
    <name type="scientific">Sphingobium agri</name>
    <dbReference type="NCBI Taxonomy" id="2933566"/>
    <lineage>
        <taxon>Bacteria</taxon>
        <taxon>Pseudomonadati</taxon>
        <taxon>Pseudomonadota</taxon>
        <taxon>Alphaproteobacteria</taxon>
        <taxon>Sphingomonadales</taxon>
        <taxon>Sphingomonadaceae</taxon>
        <taxon>Sphingobium</taxon>
    </lineage>
</organism>
<name>A0ABT0E1Q7_9SPHN</name>